<reference evidence="2" key="2">
    <citation type="submission" date="2023-04" db="EMBL/GenBank/DDBJ databases">
        <authorList>
            <person name="Bu L."/>
            <person name="Lu L."/>
            <person name="Laidemitt M.R."/>
            <person name="Zhang S.M."/>
            <person name="Mutuku M."/>
            <person name="Mkoji G."/>
            <person name="Steinauer M."/>
            <person name="Loker E.S."/>
        </authorList>
    </citation>
    <scope>NUCLEOTIDE SEQUENCE</scope>
    <source>
        <strain evidence="2">KasaAsao</strain>
        <tissue evidence="2">Whole Snail</tissue>
    </source>
</reference>
<evidence type="ECO:0000313" key="3">
    <source>
        <dbReference type="Proteomes" id="UP001233172"/>
    </source>
</evidence>
<reference evidence="2" key="1">
    <citation type="journal article" date="2023" name="PLoS Negl. Trop. Dis.">
        <title>A genome sequence for Biomphalaria pfeifferi, the major vector snail for the human-infecting parasite Schistosoma mansoni.</title>
        <authorList>
            <person name="Bu L."/>
            <person name="Lu L."/>
            <person name="Laidemitt M.R."/>
            <person name="Zhang S.M."/>
            <person name="Mutuku M."/>
            <person name="Mkoji G."/>
            <person name="Steinauer M."/>
            <person name="Loker E.S."/>
        </authorList>
    </citation>
    <scope>NUCLEOTIDE SEQUENCE</scope>
    <source>
        <strain evidence="2">KasaAsao</strain>
    </source>
</reference>
<accession>A0AAD8B440</accession>
<gene>
    <name evidence="2" type="ORF">Bpfe_023452</name>
</gene>
<dbReference type="EMBL" id="JASAOG010000156">
    <property type="protein sequence ID" value="KAK0047049.1"/>
    <property type="molecule type" value="Genomic_DNA"/>
</dbReference>
<sequence length="293" mass="33237">MFHAVMVVIFTWLFVTGQTNQIYRKAVGYTMYQAMEDDVSHIKKQRDTLSLLLNEMKQIYGQQNCQMIKLQNKDSKVSANGGWCEETSSPDSQSHVTDQTFAAALSRFLSNKTVGSFGDGPGTYKKLLDKFGHVKRYSSFDGAPFCEIVTGGVVSFLDLTAPHYGLPIFDWIVSIEVAEHIQAKFEEIYLDNLVRHAREGIILSWAVPGQGGLSHVNNKALTDVIKEMSKRGFHIDVQAGEPLRKASSHSWLQNNVHVYYRRDFERAGCLRKHQFICVCFFFLNRTCCLIMST</sequence>
<dbReference type="AlphaFoldDB" id="A0AAD8B440"/>
<evidence type="ECO:0008006" key="4">
    <source>
        <dbReference type="Google" id="ProtNLM"/>
    </source>
</evidence>
<feature type="chain" id="PRO_5041982609" description="Methyltransferase type 11 domain-containing protein" evidence="1">
    <location>
        <begin position="18"/>
        <end position="293"/>
    </location>
</feature>
<evidence type="ECO:0000313" key="2">
    <source>
        <dbReference type="EMBL" id="KAK0047049.1"/>
    </source>
</evidence>
<feature type="signal peptide" evidence="1">
    <location>
        <begin position="1"/>
        <end position="17"/>
    </location>
</feature>
<keyword evidence="1" id="KW-0732">Signal</keyword>
<protein>
    <recommendedName>
        <fullName evidence="4">Methyltransferase type 11 domain-containing protein</fullName>
    </recommendedName>
</protein>
<feature type="non-terminal residue" evidence="2">
    <location>
        <position position="1"/>
    </location>
</feature>
<organism evidence="2 3">
    <name type="scientific">Biomphalaria pfeifferi</name>
    <name type="common">Bloodfluke planorb</name>
    <name type="synonym">Freshwater snail</name>
    <dbReference type="NCBI Taxonomy" id="112525"/>
    <lineage>
        <taxon>Eukaryota</taxon>
        <taxon>Metazoa</taxon>
        <taxon>Spiralia</taxon>
        <taxon>Lophotrochozoa</taxon>
        <taxon>Mollusca</taxon>
        <taxon>Gastropoda</taxon>
        <taxon>Heterobranchia</taxon>
        <taxon>Euthyneura</taxon>
        <taxon>Panpulmonata</taxon>
        <taxon>Hygrophila</taxon>
        <taxon>Lymnaeoidea</taxon>
        <taxon>Planorbidae</taxon>
        <taxon>Biomphalaria</taxon>
    </lineage>
</organism>
<name>A0AAD8B440_BIOPF</name>
<dbReference type="Proteomes" id="UP001233172">
    <property type="component" value="Unassembled WGS sequence"/>
</dbReference>
<comment type="caution">
    <text evidence="2">The sequence shown here is derived from an EMBL/GenBank/DDBJ whole genome shotgun (WGS) entry which is preliminary data.</text>
</comment>
<proteinExistence type="predicted"/>
<evidence type="ECO:0000256" key="1">
    <source>
        <dbReference type="SAM" id="SignalP"/>
    </source>
</evidence>
<keyword evidence="3" id="KW-1185">Reference proteome</keyword>